<feature type="domain" description="N-acetyltransferase" evidence="3">
    <location>
        <begin position="1"/>
        <end position="185"/>
    </location>
</feature>
<dbReference type="Proteomes" id="UP000223828">
    <property type="component" value="Unassembled WGS sequence"/>
</dbReference>
<dbReference type="Proteomes" id="UP001056588">
    <property type="component" value="Chromosome"/>
</dbReference>
<dbReference type="EMBL" id="MRZN01000007">
    <property type="protein sequence ID" value="PHK49820.1"/>
    <property type="molecule type" value="Genomic_DNA"/>
</dbReference>
<dbReference type="InterPro" id="IPR050680">
    <property type="entry name" value="YpeA/RimI_acetyltransf"/>
</dbReference>
<reference evidence="4" key="1">
    <citation type="journal article" date="2017" name="Appl. Environ. Microbiol.">
        <title>Staphylococcus edaphicus sp. nov., isolated in Antarctica, harbours mecC gene and genomic islands with suspected role in adaptation to extreme environment.</title>
        <authorList>
            <person name="Pantucek R."/>
            <person name="Sedlacek I."/>
            <person name="Indrakova A."/>
            <person name="Vrbovska V."/>
            <person name="Maslanova I."/>
            <person name="Kovarovic V."/>
            <person name="Svec P."/>
            <person name="Kralova S."/>
            <person name="Kristofova L."/>
            <person name="Keklakova J."/>
            <person name="Petras P."/>
            <person name="Doskar J."/>
        </authorList>
    </citation>
    <scope>NUCLEOTIDE SEQUENCE</scope>
    <source>
        <strain evidence="4">CCM 8730</strain>
    </source>
</reference>
<dbReference type="Gene3D" id="3.40.630.30">
    <property type="match status" value="1"/>
</dbReference>
<name>A0A2C6WL52_9STAP</name>
<dbReference type="PROSITE" id="PS51186">
    <property type="entry name" value="GNAT"/>
    <property type="match status" value="1"/>
</dbReference>
<gene>
    <name evidence="4" type="ORF">BTJ66_05965</name>
    <name evidence="5" type="ORF">MNY58_09390</name>
</gene>
<reference evidence="5" key="4">
    <citation type="submission" date="2022-03" db="EMBL/GenBank/DDBJ databases">
        <title>Complete Genome Sequence of Staphylococcus edaphicus strain CCM 8731.</title>
        <authorList>
            <person name="Rimmer C.O."/>
            <person name="Thomas J.C."/>
        </authorList>
    </citation>
    <scope>NUCLEOTIDE SEQUENCE</scope>
    <source>
        <strain evidence="5">CCM 8731</strain>
    </source>
</reference>
<dbReference type="PANTHER" id="PTHR43420:SF47">
    <property type="entry name" value="N-ACETYLTRANSFERASE DOMAIN-CONTAINING PROTEIN"/>
    <property type="match status" value="1"/>
</dbReference>
<evidence type="ECO:0000256" key="1">
    <source>
        <dbReference type="ARBA" id="ARBA00022679"/>
    </source>
</evidence>
<dbReference type="RefSeq" id="WP_099090060.1">
    <property type="nucleotide sequence ID" value="NZ_CP093217.1"/>
</dbReference>
<dbReference type="SUPFAM" id="SSF55729">
    <property type="entry name" value="Acyl-CoA N-acyltransferases (Nat)"/>
    <property type="match status" value="1"/>
</dbReference>
<reference evidence="4" key="3">
    <citation type="submission" date="2017-10" db="EMBL/GenBank/DDBJ databases">
        <authorList>
            <person name="Vrbovska V."/>
            <person name="Kovarovic V."/>
            <person name="Indrakova A."/>
        </authorList>
    </citation>
    <scope>NUCLEOTIDE SEQUENCE</scope>
    <source>
        <strain evidence="4">CCM 8730</strain>
    </source>
</reference>
<sequence>MIRKANPSDIQKIAELCYIIWQELEIDMVKDIEKDRLLKVMAQSMIDVPYRGHYSNTWIYELDGEIAGCLIAYPGDKELELESAWLDMELDDDIRAYGSPMPMKEANDDEWYIETVATFPQFRGRGVATQLVKHVLNEFEDEKWSLNCDVSNEGALHVYNKLGFQVNSEFDLYGHMHYHMIYKSK</sequence>
<evidence type="ECO:0000313" key="7">
    <source>
        <dbReference type="Proteomes" id="UP001056588"/>
    </source>
</evidence>
<dbReference type="OrthoDB" id="5319888at2"/>
<dbReference type="EMBL" id="CP093217">
    <property type="protein sequence ID" value="UQW80796.1"/>
    <property type="molecule type" value="Genomic_DNA"/>
</dbReference>
<evidence type="ECO:0000256" key="2">
    <source>
        <dbReference type="ARBA" id="ARBA00023315"/>
    </source>
</evidence>
<dbReference type="CDD" id="cd04301">
    <property type="entry name" value="NAT_SF"/>
    <property type="match status" value="1"/>
</dbReference>
<evidence type="ECO:0000313" key="5">
    <source>
        <dbReference type="EMBL" id="UQW80796.1"/>
    </source>
</evidence>
<dbReference type="InterPro" id="IPR000182">
    <property type="entry name" value="GNAT_dom"/>
</dbReference>
<dbReference type="PANTHER" id="PTHR43420">
    <property type="entry name" value="ACETYLTRANSFERASE"/>
    <property type="match status" value="1"/>
</dbReference>
<keyword evidence="1" id="KW-0808">Transferase</keyword>
<accession>A0A2C6WL52</accession>
<keyword evidence="7" id="KW-1185">Reference proteome</keyword>
<dbReference type="AlphaFoldDB" id="A0A2C6WL52"/>
<evidence type="ECO:0000313" key="4">
    <source>
        <dbReference type="EMBL" id="PHK49820.1"/>
    </source>
</evidence>
<organism evidence="4 6">
    <name type="scientific">Staphylococcus edaphicus</name>
    <dbReference type="NCBI Taxonomy" id="1955013"/>
    <lineage>
        <taxon>Bacteria</taxon>
        <taxon>Bacillati</taxon>
        <taxon>Bacillota</taxon>
        <taxon>Bacilli</taxon>
        <taxon>Bacillales</taxon>
        <taxon>Staphylococcaceae</taxon>
        <taxon>Staphylococcus</taxon>
    </lineage>
</organism>
<proteinExistence type="predicted"/>
<dbReference type="GO" id="GO:0016747">
    <property type="term" value="F:acyltransferase activity, transferring groups other than amino-acyl groups"/>
    <property type="evidence" value="ECO:0007669"/>
    <property type="project" value="InterPro"/>
</dbReference>
<dbReference type="InterPro" id="IPR016181">
    <property type="entry name" value="Acyl_CoA_acyltransferase"/>
</dbReference>
<reference evidence="6" key="2">
    <citation type="submission" date="2017-10" db="EMBL/GenBank/DDBJ databases">
        <title>Staphylococcus edaphicus sp. nov., isolated in Antarctica, harbouring mecC gene and genomic islands essential in adaptation to extreme environment.</title>
        <authorList>
            <person name="Pantucek R."/>
            <person name="Sedlacek I."/>
            <person name="Indrakova A."/>
            <person name="Vrbovska V."/>
            <person name="Maslanova I."/>
            <person name="Kovarovic V."/>
            <person name="Svec P."/>
            <person name="Kralova S."/>
            <person name="Kristofova L."/>
            <person name="Keklakova J."/>
            <person name="Petras P."/>
            <person name="Doskar J."/>
        </authorList>
    </citation>
    <scope>NUCLEOTIDE SEQUENCE [LARGE SCALE GENOMIC DNA]</scope>
    <source>
        <strain evidence="6">CCM 5085</strain>
    </source>
</reference>
<dbReference type="Pfam" id="PF00583">
    <property type="entry name" value="Acetyltransf_1"/>
    <property type="match status" value="1"/>
</dbReference>
<protein>
    <submittedName>
        <fullName evidence="4">GNAT family N-acetyltransferase</fullName>
    </submittedName>
</protein>
<keyword evidence="2" id="KW-0012">Acyltransferase</keyword>
<evidence type="ECO:0000259" key="3">
    <source>
        <dbReference type="PROSITE" id="PS51186"/>
    </source>
</evidence>
<evidence type="ECO:0000313" key="6">
    <source>
        <dbReference type="Proteomes" id="UP000223828"/>
    </source>
</evidence>